<dbReference type="AlphaFoldDB" id="A0A8S2FW60"/>
<evidence type="ECO:0000313" key="2">
    <source>
        <dbReference type="EMBL" id="CAF1575108.1"/>
    </source>
</evidence>
<proteinExistence type="predicted"/>
<dbReference type="EMBL" id="CAJOBA010067521">
    <property type="protein sequence ID" value="CAF4371648.1"/>
    <property type="molecule type" value="Genomic_DNA"/>
</dbReference>
<dbReference type="Pfam" id="PF04321">
    <property type="entry name" value="RmlD_sub_bind"/>
    <property type="match status" value="1"/>
</dbReference>
<evidence type="ECO:0000313" key="3">
    <source>
        <dbReference type="EMBL" id="CAF4371648.1"/>
    </source>
</evidence>
<sequence length="310" mass="36047">ILKMNVFITGGTGNLGEEISYGLRRLGYSVRALVRQIQASSSQRLLQQEIELCQGNLLEPETYQHLIIDADIIVHCAADYTNYSQVDNIAVDTFLAVCKSYPYKKRRLLYTSGIMCYAEQTPTTKLLTEEDRTLTDGWVIRDRVRNEQKVLENPFIYGCVIRPAWVYGKTSRHFIQYFLKTLENPSTILVTHPQISWSEIHIDDLVRFYQLVCESDPDLIRSQIFNVSDHSQYTNMEIARVYTQAMNWHGELIEDHEEKEQSEQWKFCNRTILVDSSKATKILGFKCKHKLMLDDVKILKQTCLARHQIL</sequence>
<dbReference type="InterPro" id="IPR036291">
    <property type="entry name" value="NAD(P)-bd_dom_sf"/>
</dbReference>
<name>A0A8S2FW60_9BILA</name>
<dbReference type="InterPro" id="IPR029903">
    <property type="entry name" value="RmlD-like-bd"/>
</dbReference>
<comment type="caution">
    <text evidence="2">The sequence shown here is derived from an EMBL/GenBank/DDBJ whole genome shotgun (WGS) entry which is preliminary data.</text>
</comment>
<protein>
    <recommendedName>
        <fullName evidence="1">RmlD-like substrate binding domain-containing protein</fullName>
    </recommendedName>
</protein>
<dbReference type="InterPro" id="IPR051783">
    <property type="entry name" value="NAD(P)-dependent_oxidoreduct"/>
</dbReference>
<dbReference type="Proteomes" id="UP000677228">
    <property type="component" value="Unassembled WGS sequence"/>
</dbReference>
<dbReference type="SUPFAM" id="SSF51735">
    <property type="entry name" value="NAD(P)-binding Rossmann-fold domains"/>
    <property type="match status" value="1"/>
</dbReference>
<organism evidence="2 4">
    <name type="scientific">Didymodactylos carnosus</name>
    <dbReference type="NCBI Taxonomy" id="1234261"/>
    <lineage>
        <taxon>Eukaryota</taxon>
        <taxon>Metazoa</taxon>
        <taxon>Spiralia</taxon>
        <taxon>Gnathifera</taxon>
        <taxon>Rotifera</taxon>
        <taxon>Eurotatoria</taxon>
        <taxon>Bdelloidea</taxon>
        <taxon>Philodinida</taxon>
        <taxon>Philodinidae</taxon>
        <taxon>Didymodactylos</taxon>
    </lineage>
</organism>
<evidence type="ECO:0000313" key="4">
    <source>
        <dbReference type="Proteomes" id="UP000677228"/>
    </source>
</evidence>
<feature type="non-terminal residue" evidence="2">
    <location>
        <position position="1"/>
    </location>
</feature>
<feature type="domain" description="RmlD-like substrate binding" evidence="1">
    <location>
        <begin position="4"/>
        <end position="271"/>
    </location>
</feature>
<dbReference type="EMBL" id="CAJNOK010044607">
    <property type="protein sequence ID" value="CAF1575108.1"/>
    <property type="molecule type" value="Genomic_DNA"/>
</dbReference>
<dbReference type="GO" id="GO:0004029">
    <property type="term" value="F:aldehyde dehydrogenase (NAD+) activity"/>
    <property type="evidence" value="ECO:0007669"/>
    <property type="project" value="TreeGrafter"/>
</dbReference>
<dbReference type="Gene3D" id="3.40.50.720">
    <property type="entry name" value="NAD(P)-binding Rossmann-like Domain"/>
    <property type="match status" value="1"/>
</dbReference>
<dbReference type="PANTHER" id="PTHR48079">
    <property type="entry name" value="PROTEIN YEEZ"/>
    <property type="match status" value="1"/>
</dbReference>
<gene>
    <name evidence="2" type="ORF">OVA965_LOCUS40611</name>
    <name evidence="3" type="ORF">TMI583_LOCUS42079</name>
</gene>
<evidence type="ECO:0000259" key="1">
    <source>
        <dbReference type="Pfam" id="PF04321"/>
    </source>
</evidence>
<reference evidence="2" key="1">
    <citation type="submission" date="2021-02" db="EMBL/GenBank/DDBJ databases">
        <authorList>
            <person name="Nowell W R."/>
        </authorList>
    </citation>
    <scope>NUCLEOTIDE SEQUENCE</scope>
</reference>
<dbReference type="PANTHER" id="PTHR48079:SF6">
    <property type="entry name" value="NAD(P)-BINDING DOMAIN-CONTAINING PROTEIN-RELATED"/>
    <property type="match status" value="1"/>
</dbReference>
<dbReference type="Proteomes" id="UP000682733">
    <property type="component" value="Unassembled WGS sequence"/>
</dbReference>
<accession>A0A8S2FW60</accession>
<dbReference type="GO" id="GO:0005737">
    <property type="term" value="C:cytoplasm"/>
    <property type="evidence" value="ECO:0007669"/>
    <property type="project" value="TreeGrafter"/>
</dbReference>